<evidence type="ECO:0000313" key="5">
    <source>
        <dbReference type="Proteomes" id="UP000515160"/>
    </source>
</evidence>
<reference evidence="6" key="1">
    <citation type="submission" date="2025-08" db="UniProtKB">
        <authorList>
            <consortium name="RefSeq"/>
        </authorList>
    </citation>
    <scope>IDENTIFICATION</scope>
    <source>
        <strain evidence="6">15112-1751.03</strain>
        <tissue evidence="6">Whole Adult</tissue>
    </source>
</reference>
<comment type="similarity">
    <text evidence="1">Belongs to the PDGF/VEGF growth factor family.</text>
</comment>
<dbReference type="SMART" id="SM00141">
    <property type="entry name" value="PDGF"/>
    <property type="match status" value="1"/>
</dbReference>
<evidence type="ECO:0000256" key="1">
    <source>
        <dbReference type="RuleBase" id="RU003818"/>
    </source>
</evidence>
<dbReference type="InterPro" id="IPR029034">
    <property type="entry name" value="Cystine-knot_cytokine"/>
</dbReference>
<dbReference type="RefSeq" id="XP_034100182.1">
    <property type="nucleotide sequence ID" value="XM_034244291.2"/>
</dbReference>
<dbReference type="OrthoDB" id="6370328at2759"/>
<accession>A0A6P8XPK3</accession>
<dbReference type="Gene3D" id="2.10.90.10">
    <property type="entry name" value="Cystine-knot cytokines"/>
    <property type="match status" value="1"/>
</dbReference>
<dbReference type="PANTHER" id="PTHR21719">
    <property type="entry name" value="FI06402P-RELATED"/>
    <property type="match status" value="1"/>
</dbReference>
<proteinExistence type="inferred from homology"/>
<keyword evidence="5" id="KW-1185">Reference proteome</keyword>
<dbReference type="InterPro" id="IPR000072">
    <property type="entry name" value="PDGF/VEGF_dom"/>
</dbReference>
<dbReference type="Proteomes" id="UP000515160">
    <property type="component" value="Chromosome 2L"/>
</dbReference>
<sequence>MMMSSMLYLSSFLLLSMWSIVLATTDNQLTHPALNKTDATLRRPSNQLTVDQQEDDDYYSDNEPSDSIDSDYAAPKYSNPIWITPTPSPPTSPPSTTPTTPMRTSSSTAMPMAMASSLKRVPRHPQYLWHANRVDDDAAFDEAGYQSDQAVGTLTAQKQQEVGTAEGVQLSRRLYASNLRGMAFAHLQRINNEARCRWPQPRVIHINSETSKHYSPRATILHRCDEGTGCCEEDFMVCSVKTKATVELPFFVKAVGSPRASPQMLSLTNHTECECVSLSAVQQTQRRKRSSQCLCPKHFSNFSNALNWHHGTSCRCDCHLNDATCQRLKNGEEGFSMSERRCILYNDCSPPICNYGLYNSHSGRCPRPQQRHL</sequence>
<dbReference type="GO" id="GO:0016020">
    <property type="term" value="C:membrane"/>
    <property type="evidence" value="ECO:0007669"/>
    <property type="project" value="InterPro"/>
</dbReference>
<dbReference type="SUPFAM" id="SSF57501">
    <property type="entry name" value="Cystine-knot cytokines"/>
    <property type="match status" value="1"/>
</dbReference>
<feature type="compositionally biased region" description="Pro residues" evidence="2">
    <location>
        <begin position="86"/>
        <end position="96"/>
    </location>
</feature>
<dbReference type="CTD" id="33994"/>
<dbReference type="Pfam" id="PF00341">
    <property type="entry name" value="PDGF"/>
    <property type="match status" value="1"/>
</dbReference>
<gene>
    <name evidence="6" type="primary">LOC117565266</name>
</gene>
<evidence type="ECO:0000256" key="2">
    <source>
        <dbReference type="SAM" id="MobiDB-lite"/>
    </source>
</evidence>
<dbReference type="GO" id="GO:0035099">
    <property type="term" value="P:hemocyte migration"/>
    <property type="evidence" value="ECO:0007669"/>
    <property type="project" value="TreeGrafter"/>
</dbReference>
<feature type="signal peptide" evidence="3">
    <location>
        <begin position="1"/>
        <end position="23"/>
    </location>
</feature>
<dbReference type="PROSITE" id="PS50278">
    <property type="entry name" value="PDGF_2"/>
    <property type="match status" value="1"/>
</dbReference>
<feature type="region of interest" description="Disordered" evidence="2">
    <location>
        <begin position="42"/>
        <end position="107"/>
    </location>
</feature>
<feature type="chain" id="PRO_5027877659" evidence="3">
    <location>
        <begin position="24"/>
        <end position="373"/>
    </location>
</feature>
<keyword evidence="1" id="KW-0339">Growth factor</keyword>
<name>A0A6P8XPK3_DROAB</name>
<feature type="compositionally biased region" description="Acidic residues" evidence="2">
    <location>
        <begin position="52"/>
        <end position="69"/>
    </location>
</feature>
<feature type="domain" description="Platelet-derived growth factor (PDGF) family profile" evidence="4">
    <location>
        <begin position="208"/>
        <end position="280"/>
    </location>
</feature>
<evidence type="ECO:0000259" key="4">
    <source>
        <dbReference type="PROSITE" id="PS50278"/>
    </source>
</evidence>
<evidence type="ECO:0000313" key="6">
    <source>
        <dbReference type="RefSeq" id="XP_034100182.1"/>
    </source>
</evidence>
<dbReference type="AlphaFoldDB" id="A0A6P8XPK3"/>
<protein>
    <submittedName>
        <fullName evidence="6">Uncharacterized protein LOC117565266 isoform X1</fullName>
    </submittedName>
</protein>
<dbReference type="GO" id="GO:0008083">
    <property type="term" value="F:growth factor activity"/>
    <property type="evidence" value="ECO:0007669"/>
    <property type="project" value="UniProtKB-KW"/>
</dbReference>
<dbReference type="GeneID" id="117565266"/>
<keyword evidence="3" id="KW-0732">Signal</keyword>
<evidence type="ECO:0000256" key="3">
    <source>
        <dbReference type="SAM" id="SignalP"/>
    </source>
</evidence>
<organism evidence="5 6">
    <name type="scientific">Drosophila albomicans</name>
    <name type="common">Fruit fly</name>
    <dbReference type="NCBI Taxonomy" id="7291"/>
    <lineage>
        <taxon>Eukaryota</taxon>
        <taxon>Metazoa</taxon>
        <taxon>Ecdysozoa</taxon>
        <taxon>Arthropoda</taxon>
        <taxon>Hexapoda</taxon>
        <taxon>Insecta</taxon>
        <taxon>Pterygota</taxon>
        <taxon>Neoptera</taxon>
        <taxon>Endopterygota</taxon>
        <taxon>Diptera</taxon>
        <taxon>Brachycera</taxon>
        <taxon>Muscomorpha</taxon>
        <taxon>Ephydroidea</taxon>
        <taxon>Drosophilidae</taxon>
        <taxon>Drosophila</taxon>
    </lineage>
</organism>
<dbReference type="PANTHER" id="PTHR21719:SF1">
    <property type="entry name" value="FI06402P-RELATED"/>
    <property type="match status" value="1"/>
</dbReference>
<feature type="compositionally biased region" description="Low complexity" evidence="2">
    <location>
        <begin position="97"/>
        <end position="107"/>
    </location>
</feature>